<organism evidence="2 3">
    <name type="scientific">Bacillus phage vB_BsuM-Goe3</name>
    <dbReference type="NCBI Taxonomy" id="1933063"/>
    <lineage>
        <taxon>Viruses</taxon>
        <taxon>Duplodnaviria</taxon>
        <taxon>Heunggongvirae</taxon>
        <taxon>Uroviricota</taxon>
        <taxon>Caudoviricetes</taxon>
        <taxon>Herelleviridae</taxon>
        <taxon>Bastillevirinae</taxon>
        <taxon>Grisebachstrassevirus</taxon>
        <taxon>Grisebachstrassevirus goe3</taxon>
    </lineage>
</organism>
<dbReference type="EMBL" id="KY368640">
    <property type="protein sequence ID" value="APZ82492.1"/>
    <property type="molecule type" value="Genomic_DNA"/>
</dbReference>
<protein>
    <submittedName>
        <fullName evidence="2">Uncharacterized protein</fullName>
    </submittedName>
</protein>
<dbReference type="Proteomes" id="UP000221795">
    <property type="component" value="Segment"/>
</dbReference>
<keyword evidence="1" id="KW-0812">Transmembrane</keyword>
<keyword evidence="3" id="KW-1185">Reference proteome</keyword>
<evidence type="ECO:0000313" key="3">
    <source>
        <dbReference type="Proteomes" id="UP000221795"/>
    </source>
</evidence>
<reference evidence="2" key="1">
    <citation type="journal article" date="2017" name="Viruses">
        <title>Characterization of Bacillus subtilis Viruses vB_BsuM-Goe2 and vB_BsuM-Goe3.</title>
        <authorList>
            <person name="Willms I.M."/>
            <person name="Hoppert M."/>
            <person name="Hertel R."/>
        </authorList>
    </citation>
    <scope>NUCLEOTIDE SEQUENCE [LARGE SCALE GENOMIC DNA]</scope>
</reference>
<evidence type="ECO:0000313" key="2">
    <source>
        <dbReference type="EMBL" id="APZ82492.1"/>
    </source>
</evidence>
<name>A0A217EQZ5_BPGO3</name>
<keyword evidence="1" id="KW-0472">Membrane</keyword>
<gene>
    <name evidence="2" type="ORF">Goe3_c02600</name>
</gene>
<keyword evidence="1" id="KW-1133">Transmembrane helix</keyword>
<feature type="transmembrane region" description="Helical" evidence="1">
    <location>
        <begin position="6"/>
        <end position="30"/>
    </location>
</feature>
<proteinExistence type="predicted"/>
<evidence type="ECO:0000256" key="1">
    <source>
        <dbReference type="SAM" id="Phobius"/>
    </source>
</evidence>
<accession>A0A217EQZ5</accession>
<sequence>MSPILAFIMGLPFGVVVGMATKMVIITTEIERKDAKLKRKYGSNVELLDKWRD</sequence>
<organismHost>
    <name type="scientific">Bacillus subtilis</name>
    <dbReference type="NCBI Taxonomy" id="1423"/>
</organismHost>